<feature type="domain" description="Ketoreductase" evidence="3">
    <location>
        <begin position="8"/>
        <end position="186"/>
    </location>
</feature>
<protein>
    <submittedName>
        <fullName evidence="4">3-oxoacyl-ACP reductase</fullName>
    </submittedName>
</protein>
<dbReference type="Pfam" id="PF13561">
    <property type="entry name" value="adh_short_C2"/>
    <property type="match status" value="1"/>
</dbReference>
<evidence type="ECO:0000256" key="1">
    <source>
        <dbReference type="ARBA" id="ARBA00006484"/>
    </source>
</evidence>
<dbReference type="InterPro" id="IPR002347">
    <property type="entry name" value="SDR_fam"/>
</dbReference>
<name>A0A0W0RVB2_LEGBO</name>
<keyword evidence="2" id="KW-0560">Oxidoreductase</keyword>
<evidence type="ECO:0000259" key="3">
    <source>
        <dbReference type="SMART" id="SM00822"/>
    </source>
</evidence>
<dbReference type="AlphaFoldDB" id="A0A0W0RVB2"/>
<dbReference type="OrthoDB" id="9803333at2"/>
<dbReference type="CDD" id="cd05359">
    <property type="entry name" value="ChcA_like_SDR_c"/>
    <property type="match status" value="1"/>
</dbReference>
<dbReference type="NCBIfam" id="NF005975">
    <property type="entry name" value="PRK08063.1"/>
    <property type="match status" value="1"/>
</dbReference>
<dbReference type="Proteomes" id="UP000054695">
    <property type="component" value="Unassembled WGS sequence"/>
</dbReference>
<dbReference type="InterPro" id="IPR057326">
    <property type="entry name" value="KR_dom"/>
</dbReference>
<dbReference type="Gene3D" id="3.40.50.720">
    <property type="entry name" value="NAD(P)-binding Rossmann-like Domain"/>
    <property type="match status" value="1"/>
</dbReference>
<organism evidence="4 5">
    <name type="scientific">Legionella bozemanae</name>
    <name type="common">Fluoribacter bozemanae</name>
    <dbReference type="NCBI Taxonomy" id="447"/>
    <lineage>
        <taxon>Bacteria</taxon>
        <taxon>Pseudomonadati</taxon>
        <taxon>Pseudomonadota</taxon>
        <taxon>Gammaproteobacteria</taxon>
        <taxon>Legionellales</taxon>
        <taxon>Legionellaceae</taxon>
        <taxon>Legionella</taxon>
    </lineage>
</organism>
<comment type="similarity">
    <text evidence="1">Belongs to the short-chain dehydrogenases/reductases (SDR) family.</text>
</comment>
<dbReference type="FunFam" id="3.40.50.720:FF:000084">
    <property type="entry name" value="Short-chain dehydrogenase reductase"/>
    <property type="match status" value="1"/>
</dbReference>
<accession>A0A0W0RVB2</accession>
<evidence type="ECO:0000313" key="5">
    <source>
        <dbReference type="Proteomes" id="UP000054695"/>
    </source>
</evidence>
<proteinExistence type="inferred from homology"/>
<dbReference type="GO" id="GO:0016491">
    <property type="term" value="F:oxidoreductase activity"/>
    <property type="evidence" value="ECO:0007669"/>
    <property type="project" value="UniProtKB-KW"/>
</dbReference>
<evidence type="ECO:0000256" key="2">
    <source>
        <dbReference type="ARBA" id="ARBA00023002"/>
    </source>
</evidence>
<keyword evidence="5" id="KW-1185">Reference proteome</keyword>
<dbReference type="EMBL" id="LNXU01000012">
    <property type="protein sequence ID" value="KTC75119.1"/>
    <property type="molecule type" value="Genomic_DNA"/>
</dbReference>
<comment type="caution">
    <text evidence="4">The sequence shown here is derived from an EMBL/GenBank/DDBJ whole genome shotgun (WGS) entry which is preliminary data.</text>
</comment>
<gene>
    <name evidence="4" type="ORF">Lboz_1106</name>
</gene>
<dbReference type="InterPro" id="IPR036291">
    <property type="entry name" value="NAD(P)-bd_dom_sf"/>
</dbReference>
<evidence type="ECO:0000313" key="4">
    <source>
        <dbReference type="EMBL" id="KTC75119.1"/>
    </source>
</evidence>
<dbReference type="SMART" id="SM00822">
    <property type="entry name" value="PKS_KR"/>
    <property type="match status" value="1"/>
</dbReference>
<dbReference type="PATRIC" id="fig|447.4.peg.1188"/>
<dbReference type="STRING" id="447.Lboz_1106"/>
<dbReference type="PANTHER" id="PTHR43639:SF1">
    <property type="entry name" value="SHORT-CHAIN DEHYDROGENASE_REDUCTASE FAMILY PROTEIN"/>
    <property type="match status" value="1"/>
</dbReference>
<dbReference type="RefSeq" id="WP_058458780.1">
    <property type="nucleotide sequence ID" value="NZ_CAAAIY010000004.1"/>
</dbReference>
<dbReference type="SUPFAM" id="SSF51735">
    <property type="entry name" value="NAD(P)-binding Rossmann-fold domains"/>
    <property type="match status" value="1"/>
</dbReference>
<dbReference type="PANTHER" id="PTHR43639">
    <property type="entry name" value="OXIDOREDUCTASE, SHORT-CHAIN DEHYDROGENASE/REDUCTASE FAMILY (AFU_ORTHOLOGUE AFUA_5G02870)"/>
    <property type="match status" value="1"/>
</dbReference>
<reference evidence="4 5" key="1">
    <citation type="submission" date="2015-11" db="EMBL/GenBank/DDBJ databases">
        <title>Genomic analysis of 38 Legionella species identifies large and diverse effector repertoires.</title>
        <authorList>
            <person name="Burstein D."/>
            <person name="Amaro F."/>
            <person name="Zusman T."/>
            <person name="Lifshitz Z."/>
            <person name="Cohen O."/>
            <person name="Gilbert J.A."/>
            <person name="Pupko T."/>
            <person name="Shuman H.A."/>
            <person name="Segal G."/>
        </authorList>
    </citation>
    <scope>NUCLEOTIDE SEQUENCE [LARGE SCALE GENOMIC DNA]</scope>
    <source>
        <strain evidence="4 5">WIGA</strain>
    </source>
</reference>
<dbReference type="PRINTS" id="PR00081">
    <property type="entry name" value="GDHRDH"/>
</dbReference>
<sequence>MSLVFAGKVGLITGGAKGIGKATALKLAQAGSDIAIVYYNSSDEAQALIEELHAMGRKAIALQANVADHQSVKEMFAQFHEHFNRLDFLISNAASGVLKPALKMSTKHWRWCLETNALALNHLATEGHSLMPKGSRIIALSSLGASRAIPNYAFIGASKAALEALVRSLSLELAVDGITVNAVSAGVVDTDALKHFPNREQLLDEYQARSLADRPLTTQDVANAIYLLCLPEASMINGHTLFVDAGYSQVG</sequence>